<evidence type="ECO:0000313" key="3">
    <source>
        <dbReference type="EMBL" id="ONM17170.1"/>
    </source>
</evidence>
<dbReference type="PANTHER" id="PTHR31234">
    <property type="entry name" value="LATE EMBRYOGENESIS ABUNDANT (LEA) HYDROXYPROLINE-RICH GLYCOPROTEIN FAMILY"/>
    <property type="match status" value="1"/>
</dbReference>
<accession>A0A1D6E9U9</accession>
<sequence length="517" mass="55795">MAVRVASLYALVYGQTGALDDVQVTVRVEARNGNTHSAAYFSRLECRLAFAGATLSVLHAYPFRVPARGVLPLAYVARAQGAPLGDAGSAAMETALRDDVVPFRVEGEARTRWKVAGIVGVDQWTRLACQLHFFWPNATVLPFRCSSKSKRHQSGAAELAAVVLVKVLAVVVLLGAVTVLVVVLLLQPRASYMAVRVASLYALVYGQTGALDDVQVTVRVEARNGNTRSAAYFSRLECRLAFAGATLSVLHAYPFRVPARGVLPLAYVARAQGAPLGDAGSAAMETALRDGVVPFRVEGEARTRWKVAGIVGVDQWTRLACQLHFFWPNATVLPFRCSSKSKRHQSGAAELAAVVLFKVLAVVVLLGAVTVLVVVLLLQPRASYMAVTVRVEARNGNTHSAAYFSRLECRLAFAGATLSVLHAYPFRVPARGVLPLAYVARAQGAPLGDAGSAAMETALRDGVVPFRVEGEARTRWKVAGIVGVDQWTRLACQLRFFWPNATVLPFRCSSKSKFLFF</sequence>
<evidence type="ECO:0000256" key="1">
    <source>
        <dbReference type="ARBA" id="ARBA00004370"/>
    </source>
</evidence>
<dbReference type="InterPro" id="IPR044839">
    <property type="entry name" value="NDR1-like"/>
</dbReference>
<protein>
    <submittedName>
        <fullName evidence="3">Late embryogenesis abundant protein</fullName>
    </submittedName>
</protein>
<organism evidence="3">
    <name type="scientific">Zea mays</name>
    <name type="common">Maize</name>
    <dbReference type="NCBI Taxonomy" id="4577"/>
    <lineage>
        <taxon>Eukaryota</taxon>
        <taxon>Viridiplantae</taxon>
        <taxon>Streptophyta</taxon>
        <taxon>Embryophyta</taxon>
        <taxon>Tracheophyta</taxon>
        <taxon>Spermatophyta</taxon>
        <taxon>Magnoliopsida</taxon>
        <taxon>Liliopsida</taxon>
        <taxon>Poales</taxon>
        <taxon>Poaceae</taxon>
        <taxon>PACMAD clade</taxon>
        <taxon>Panicoideae</taxon>
        <taxon>Andropogonodae</taxon>
        <taxon>Andropogoneae</taxon>
        <taxon>Tripsacinae</taxon>
        <taxon>Zea</taxon>
    </lineage>
</organism>
<reference evidence="3" key="1">
    <citation type="submission" date="2015-12" db="EMBL/GenBank/DDBJ databases">
        <title>Update maize B73 reference genome by single molecule sequencing technologies.</title>
        <authorList>
            <consortium name="Maize Genome Sequencing Project"/>
            <person name="Ware D."/>
        </authorList>
    </citation>
    <scope>NUCLEOTIDE SEQUENCE [LARGE SCALE GENOMIC DNA]</scope>
    <source>
        <tissue evidence="3">Seedling</tissue>
    </source>
</reference>
<proteinExistence type="predicted"/>
<dbReference type="GO" id="GO:0098542">
    <property type="term" value="P:defense response to other organism"/>
    <property type="evidence" value="ECO:0007669"/>
    <property type="project" value="InterPro"/>
</dbReference>
<keyword evidence="2" id="KW-0472">Membrane</keyword>
<dbReference type="PANTHER" id="PTHR31234:SF66">
    <property type="entry name" value="LATE EMBRYOGENESIS ABUNDANT PROTEIN"/>
    <property type="match status" value="1"/>
</dbReference>
<name>A0A1D6E9U9_MAIZE</name>
<evidence type="ECO:0000256" key="2">
    <source>
        <dbReference type="ARBA" id="ARBA00023136"/>
    </source>
</evidence>
<dbReference type="InParanoid" id="A0A1D6E9U9"/>
<dbReference type="AlphaFoldDB" id="A0A1D6E9U9"/>
<dbReference type="eggNOG" id="ENOG502RZP0">
    <property type="taxonomic scope" value="Eukaryota"/>
</dbReference>
<gene>
    <name evidence="3" type="ORF">ZEAMMB73_Zm00001d003574</name>
</gene>
<comment type="subcellular location">
    <subcellularLocation>
        <location evidence="1">Membrane</location>
    </subcellularLocation>
</comment>
<dbReference type="EMBL" id="CM007648">
    <property type="protein sequence ID" value="ONM17170.1"/>
    <property type="molecule type" value="Genomic_DNA"/>
</dbReference>
<dbReference type="GO" id="GO:0016020">
    <property type="term" value="C:membrane"/>
    <property type="evidence" value="ECO:0007669"/>
    <property type="project" value="UniProtKB-SubCell"/>
</dbReference>
<dbReference type="PaxDb" id="4577-GRMZM2G107121_P01"/>